<accession>A0A319CQB1</accession>
<dbReference type="AlphaFoldDB" id="A0A319CQB1"/>
<gene>
    <name evidence="1" type="ORF">BO71DRAFT_179540</name>
</gene>
<proteinExistence type="predicted"/>
<evidence type="ECO:0000313" key="1">
    <source>
        <dbReference type="EMBL" id="PYH87556.1"/>
    </source>
</evidence>
<sequence length="82" mass="9071">MCPTGSFSLVDRLILRPFLWCWGLGGVWTWDQQQTLFQTVDAIGLQVLLQSILLCASFMNLPGTVISPQTQTQLSSKNTPAT</sequence>
<dbReference type="Proteomes" id="UP000247810">
    <property type="component" value="Unassembled WGS sequence"/>
</dbReference>
<dbReference type="EMBL" id="KZ826216">
    <property type="protein sequence ID" value="PYH87556.1"/>
    <property type="molecule type" value="Genomic_DNA"/>
</dbReference>
<organism evidence="1 2">
    <name type="scientific">Aspergillus ellipticus CBS 707.79</name>
    <dbReference type="NCBI Taxonomy" id="1448320"/>
    <lineage>
        <taxon>Eukaryota</taxon>
        <taxon>Fungi</taxon>
        <taxon>Dikarya</taxon>
        <taxon>Ascomycota</taxon>
        <taxon>Pezizomycotina</taxon>
        <taxon>Eurotiomycetes</taxon>
        <taxon>Eurotiomycetidae</taxon>
        <taxon>Eurotiales</taxon>
        <taxon>Aspergillaceae</taxon>
        <taxon>Aspergillus</taxon>
        <taxon>Aspergillus subgen. Circumdati</taxon>
    </lineage>
</organism>
<dbReference type="VEuPathDB" id="FungiDB:BO71DRAFT_179540"/>
<name>A0A319CQB1_9EURO</name>
<reference evidence="1 2" key="1">
    <citation type="submission" date="2018-02" db="EMBL/GenBank/DDBJ databases">
        <title>The genomes of Aspergillus section Nigri reveals drivers in fungal speciation.</title>
        <authorList>
            <consortium name="DOE Joint Genome Institute"/>
            <person name="Vesth T.C."/>
            <person name="Nybo J."/>
            <person name="Theobald S."/>
            <person name="Brandl J."/>
            <person name="Frisvad J.C."/>
            <person name="Nielsen K.F."/>
            <person name="Lyhne E.K."/>
            <person name="Kogle M.E."/>
            <person name="Kuo A."/>
            <person name="Riley R."/>
            <person name="Clum A."/>
            <person name="Nolan M."/>
            <person name="Lipzen A."/>
            <person name="Salamov A."/>
            <person name="Henrissat B."/>
            <person name="Wiebenga A."/>
            <person name="De vries R.P."/>
            <person name="Grigoriev I.V."/>
            <person name="Mortensen U.H."/>
            <person name="Andersen M.R."/>
            <person name="Baker S.E."/>
        </authorList>
    </citation>
    <scope>NUCLEOTIDE SEQUENCE [LARGE SCALE GENOMIC DNA]</scope>
    <source>
        <strain evidence="1 2">CBS 707.79</strain>
    </source>
</reference>
<evidence type="ECO:0000313" key="2">
    <source>
        <dbReference type="Proteomes" id="UP000247810"/>
    </source>
</evidence>
<protein>
    <submittedName>
        <fullName evidence="1">Uncharacterized protein</fullName>
    </submittedName>
</protein>
<keyword evidence="2" id="KW-1185">Reference proteome</keyword>